<organism evidence="5 6">
    <name type="scientific">Rhodococcus wratislaviensis</name>
    <name type="common">Tsukamurella wratislaviensis</name>
    <dbReference type="NCBI Taxonomy" id="44752"/>
    <lineage>
        <taxon>Bacteria</taxon>
        <taxon>Bacillati</taxon>
        <taxon>Actinomycetota</taxon>
        <taxon>Actinomycetes</taxon>
        <taxon>Mycobacteriales</taxon>
        <taxon>Nocardiaceae</taxon>
        <taxon>Rhodococcus</taxon>
    </lineage>
</organism>
<evidence type="ECO:0000259" key="4">
    <source>
        <dbReference type="PROSITE" id="PS51733"/>
    </source>
</evidence>
<dbReference type="SUPFAM" id="SSF55681">
    <property type="entry name" value="Class II aaRS and biotin synthetases"/>
    <property type="match status" value="1"/>
</dbReference>
<dbReference type="CDD" id="cd16442">
    <property type="entry name" value="BPL"/>
    <property type="match status" value="1"/>
</dbReference>
<dbReference type="EC" id="6.3.4.15" evidence="3"/>
<dbReference type="InterPro" id="IPR003142">
    <property type="entry name" value="BPL_C"/>
</dbReference>
<dbReference type="AlphaFoldDB" id="A0A402C208"/>
<evidence type="ECO:0000313" key="6">
    <source>
        <dbReference type="Proteomes" id="UP000287519"/>
    </source>
</evidence>
<dbReference type="Pfam" id="PF03099">
    <property type="entry name" value="BPL_LplA_LipB"/>
    <property type="match status" value="1"/>
</dbReference>
<dbReference type="PANTHER" id="PTHR12835:SF5">
    <property type="entry name" value="BIOTIN--PROTEIN LIGASE"/>
    <property type="match status" value="1"/>
</dbReference>
<dbReference type="GO" id="GO:0004077">
    <property type="term" value="F:biotin--[biotin carboxyl-carrier protein] ligase activity"/>
    <property type="evidence" value="ECO:0007669"/>
    <property type="project" value="UniProtKB-EC"/>
</dbReference>
<name>A0A402C208_RHOWR</name>
<reference evidence="5 6" key="1">
    <citation type="submission" date="2018-11" db="EMBL/GenBank/DDBJ databases">
        <title>Microbial catabolism of amino acid.</title>
        <authorList>
            <person name="Hibi M."/>
            <person name="Ogawa J."/>
        </authorList>
    </citation>
    <scope>NUCLEOTIDE SEQUENCE [LARGE SCALE GENOMIC DNA]</scope>
    <source>
        <strain evidence="5 6">C31-06</strain>
    </source>
</reference>
<keyword evidence="2" id="KW-0092">Biotin</keyword>
<dbReference type="PANTHER" id="PTHR12835">
    <property type="entry name" value="BIOTIN PROTEIN LIGASE"/>
    <property type="match status" value="1"/>
</dbReference>
<dbReference type="Proteomes" id="UP000287519">
    <property type="component" value="Unassembled WGS sequence"/>
</dbReference>
<dbReference type="PROSITE" id="PS51733">
    <property type="entry name" value="BPL_LPL_CATALYTIC"/>
    <property type="match status" value="1"/>
</dbReference>
<keyword evidence="6" id="KW-1185">Reference proteome</keyword>
<keyword evidence="1 5" id="KW-0436">Ligase</keyword>
<comment type="caution">
    <text evidence="5">The sequence shown here is derived from an EMBL/GenBank/DDBJ whole genome shotgun (WGS) entry which is preliminary data.</text>
</comment>
<dbReference type="GO" id="GO:0005737">
    <property type="term" value="C:cytoplasm"/>
    <property type="evidence" value="ECO:0007669"/>
    <property type="project" value="TreeGrafter"/>
</dbReference>
<dbReference type="Pfam" id="PF02237">
    <property type="entry name" value="BPL_C"/>
    <property type="match status" value="1"/>
</dbReference>
<dbReference type="InterPro" id="IPR045864">
    <property type="entry name" value="aa-tRNA-synth_II/BPL/LPL"/>
</dbReference>
<evidence type="ECO:0000256" key="3">
    <source>
        <dbReference type="ARBA" id="ARBA00024227"/>
    </source>
</evidence>
<dbReference type="Gene3D" id="2.30.30.100">
    <property type="match status" value="1"/>
</dbReference>
<dbReference type="Gene3D" id="3.30.930.10">
    <property type="entry name" value="Bira Bifunctional Protein, Domain 2"/>
    <property type="match status" value="1"/>
</dbReference>
<gene>
    <name evidence="5" type="ORF">Rhow_000245</name>
</gene>
<protein>
    <recommendedName>
        <fullName evidence="3">biotin--[biotin carboxyl-carrier protein] ligase</fullName>
        <ecNumber evidence="3">6.3.4.15</ecNumber>
    </recommendedName>
</protein>
<evidence type="ECO:0000256" key="1">
    <source>
        <dbReference type="ARBA" id="ARBA00022598"/>
    </source>
</evidence>
<evidence type="ECO:0000313" key="5">
    <source>
        <dbReference type="EMBL" id="GCE37669.1"/>
    </source>
</evidence>
<proteinExistence type="predicted"/>
<feature type="domain" description="BPL/LPL catalytic" evidence="4">
    <location>
        <begin position="25"/>
        <end position="210"/>
    </location>
</feature>
<dbReference type="InterPro" id="IPR004408">
    <property type="entry name" value="Biotin_CoA_COase_ligase"/>
</dbReference>
<dbReference type="EMBL" id="BHYM01000010">
    <property type="protein sequence ID" value="GCE37669.1"/>
    <property type="molecule type" value="Genomic_DNA"/>
</dbReference>
<accession>A0A402C208</accession>
<evidence type="ECO:0000256" key="2">
    <source>
        <dbReference type="ARBA" id="ARBA00023267"/>
    </source>
</evidence>
<dbReference type="InterPro" id="IPR004143">
    <property type="entry name" value="BPL_LPL_catalytic"/>
</dbReference>
<sequence length="284" mass="30635">MVMWTDLNRPPLNADNLRAALVRGDDDSDTRKFWSRLDVVQETGSTNADLLARAATSDCDRHVLLAEFQGSGRGRHSRAWVSPPQAQIAVSALLTMPGMRVQDMGWLPLLTGVAVVDALRATAKVPAELKWPNDVLIDGRKVAGILAEVSATAPDPAVVVGIGLNVSLTRDELPVEHATSLVLEGAEVSDRDTLVRAVLRAMADRWQQWHDANWDVTELAAAYRERCGTLGQRVRAELPGGRELIGIATDVDTEGRVVIAPDGQPGTVAVAAGDITHLRPVRTE</sequence>
<dbReference type="NCBIfam" id="TIGR00121">
    <property type="entry name" value="birA_ligase"/>
    <property type="match status" value="1"/>
</dbReference>